<accession>A0ABQ1BTM0</accession>
<sequence>MIVSSIDAAAARSWLDAIPGSQLGAEADRQWQRFVSIGVPVVTVYGSYDTGKSSLLRRLIVDSGAVVPEWLTISARHETFEVNEVQAAGCLLRDTPGFVTGASDARGDMNTQLANAAVDLTDVAIIAVTPQLATAEFPALQELVCRGWAPGSLWFVISRFDEAGVDPESDPDGYRELAERKTHELRRALGLDHTVPVFVVSQDFAQMAGSERNPDPALWDESREWDGISELSAALDAVGWGNASSLRDAAAQRFWRQEVTHAVEALRAEVVKYLDHEHFSDEGRRLRESWLAQLDALEQSAEAYLRGRISETVGQAVDDERDAASFQRALKSTVDVWYGLQERAVEKLLRSVDDTIALERQRPSWQKLEELAESIRGETTQKPSQTERPEVITPSVKRVSEASLTALREYEKFAALKKPSGSPAVSALGASRKVAVATAVMPVVTELASIAERFYRDRANAQDADRQRRSLAAELDRVGEHTASIALQEFTPIADAARQAIIEATAERIALREGLERLVAELRALVASGEDLLGIATADKK</sequence>
<dbReference type="Proteomes" id="UP000465306">
    <property type="component" value="Unassembled WGS sequence"/>
</dbReference>
<dbReference type="Gene3D" id="3.40.50.300">
    <property type="entry name" value="P-loop containing nucleotide triphosphate hydrolases"/>
    <property type="match status" value="1"/>
</dbReference>
<dbReference type="Pfam" id="PF01926">
    <property type="entry name" value="MMR_HSR1"/>
    <property type="match status" value="1"/>
</dbReference>
<evidence type="ECO:0000313" key="3">
    <source>
        <dbReference type="Proteomes" id="UP000465306"/>
    </source>
</evidence>
<dbReference type="EMBL" id="BLKU01000005">
    <property type="protein sequence ID" value="GFG67087.1"/>
    <property type="molecule type" value="Genomic_DNA"/>
</dbReference>
<dbReference type="InterPro" id="IPR027417">
    <property type="entry name" value="P-loop_NTPase"/>
</dbReference>
<organism evidence="2 3">
    <name type="scientific">Mycobacterium kubicae</name>
    <dbReference type="NCBI Taxonomy" id="120959"/>
    <lineage>
        <taxon>Bacteria</taxon>
        <taxon>Bacillati</taxon>
        <taxon>Actinomycetota</taxon>
        <taxon>Actinomycetes</taxon>
        <taxon>Mycobacteriales</taxon>
        <taxon>Mycobacteriaceae</taxon>
        <taxon>Mycobacterium</taxon>
        <taxon>Mycobacterium simiae complex</taxon>
    </lineage>
</organism>
<name>A0ABQ1BTM0_9MYCO</name>
<proteinExistence type="predicted"/>
<comment type="caution">
    <text evidence="2">The sequence shown here is derived from an EMBL/GenBank/DDBJ whole genome shotgun (WGS) entry which is preliminary data.</text>
</comment>
<protein>
    <recommendedName>
        <fullName evidence="1">G domain-containing protein</fullName>
    </recommendedName>
</protein>
<dbReference type="InterPro" id="IPR006073">
    <property type="entry name" value="GTP-bd"/>
</dbReference>
<evidence type="ECO:0000313" key="2">
    <source>
        <dbReference type="EMBL" id="GFG67087.1"/>
    </source>
</evidence>
<keyword evidence="3" id="KW-1185">Reference proteome</keyword>
<evidence type="ECO:0000259" key="1">
    <source>
        <dbReference type="Pfam" id="PF01926"/>
    </source>
</evidence>
<dbReference type="CDD" id="cd00882">
    <property type="entry name" value="Ras_like_GTPase"/>
    <property type="match status" value="1"/>
</dbReference>
<feature type="domain" description="G" evidence="1">
    <location>
        <begin position="42"/>
        <end position="128"/>
    </location>
</feature>
<gene>
    <name evidence="2" type="ORF">MKUB_45770</name>
</gene>
<reference evidence="2 3" key="1">
    <citation type="journal article" date="2019" name="Emerg. Microbes Infect.">
        <title>Comprehensive subspecies identification of 175 nontuberculous mycobacteria species based on 7547 genomic profiles.</title>
        <authorList>
            <person name="Matsumoto Y."/>
            <person name="Kinjo T."/>
            <person name="Motooka D."/>
            <person name="Nabeya D."/>
            <person name="Jung N."/>
            <person name="Uechi K."/>
            <person name="Horii T."/>
            <person name="Iida T."/>
            <person name="Fujita J."/>
            <person name="Nakamura S."/>
        </authorList>
    </citation>
    <scope>NUCLEOTIDE SEQUENCE [LARGE SCALE GENOMIC DNA]</scope>
    <source>
        <strain evidence="2 3">JCM 13573</strain>
    </source>
</reference>
<dbReference type="SUPFAM" id="SSF52540">
    <property type="entry name" value="P-loop containing nucleoside triphosphate hydrolases"/>
    <property type="match status" value="1"/>
</dbReference>